<dbReference type="PANTHER" id="PTHR12015:SF103">
    <property type="entry name" value="C-C MOTIF CHEMOKINE 4-RELATED"/>
    <property type="match status" value="1"/>
</dbReference>
<reference evidence="5" key="1">
    <citation type="submission" date="2021-01" db="EMBL/GenBank/DDBJ databases">
        <authorList>
            <person name="Zahm M."/>
            <person name="Roques C."/>
            <person name="Cabau C."/>
            <person name="Klopp C."/>
            <person name="Donnadieu C."/>
            <person name="Jouanno E."/>
            <person name="Lampietro C."/>
            <person name="Louis A."/>
            <person name="Herpin A."/>
            <person name="Echchiki A."/>
            <person name="Berthelot C."/>
            <person name="Parey E."/>
            <person name="Roest-Crollius H."/>
            <person name="Braasch I."/>
            <person name="Postlethwait J."/>
            <person name="Bobe J."/>
            <person name="Montfort J."/>
            <person name="Bouchez O."/>
            <person name="Begum T."/>
            <person name="Mejri S."/>
            <person name="Adams A."/>
            <person name="Chen W.-J."/>
            <person name="Guiguen Y."/>
        </authorList>
    </citation>
    <scope>NUCLEOTIDE SEQUENCE</scope>
    <source>
        <strain evidence="5">YG-15Mar2019-1</strain>
        <tissue evidence="5">Brain</tissue>
    </source>
</reference>
<keyword evidence="3" id="KW-0732">Signal</keyword>
<evidence type="ECO:0000256" key="3">
    <source>
        <dbReference type="ARBA" id="ARBA00022729"/>
    </source>
</evidence>
<keyword evidence="2" id="KW-0202">Cytokine</keyword>
<dbReference type="SUPFAM" id="SSF54117">
    <property type="entry name" value="Interleukin 8-like chemokines"/>
    <property type="match status" value="1"/>
</dbReference>
<dbReference type="GO" id="GO:0006954">
    <property type="term" value="P:inflammatory response"/>
    <property type="evidence" value="ECO:0007669"/>
    <property type="project" value="TreeGrafter"/>
</dbReference>
<evidence type="ECO:0000313" key="5">
    <source>
        <dbReference type="EMBL" id="KAG7457098.1"/>
    </source>
</evidence>
<evidence type="ECO:0000256" key="2">
    <source>
        <dbReference type="ARBA" id="ARBA00022514"/>
    </source>
</evidence>
<dbReference type="SMART" id="SM00199">
    <property type="entry name" value="SCY"/>
    <property type="match status" value="1"/>
</dbReference>
<organism evidence="5 6">
    <name type="scientific">Megalops atlanticus</name>
    <name type="common">Tarpon</name>
    <name type="synonym">Clupea gigantea</name>
    <dbReference type="NCBI Taxonomy" id="7932"/>
    <lineage>
        <taxon>Eukaryota</taxon>
        <taxon>Metazoa</taxon>
        <taxon>Chordata</taxon>
        <taxon>Craniata</taxon>
        <taxon>Vertebrata</taxon>
        <taxon>Euteleostomi</taxon>
        <taxon>Actinopterygii</taxon>
        <taxon>Neopterygii</taxon>
        <taxon>Teleostei</taxon>
        <taxon>Elopiformes</taxon>
        <taxon>Megalopidae</taxon>
        <taxon>Megalops</taxon>
    </lineage>
</organism>
<proteinExistence type="predicted"/>
<dbReference type="InterPro" id="IPR036048">
    <property type="entry name" value="Interleukin_8-like_sf"/>
</dbReference>
<feature type="domain" description="Chemokine interleukin-8-like" evidence="4">
    <location>
        <begin position="69"/>
        <end position="133"/>
    </location>
</feature>
<dbReference type="EMBL" id="JAFDVH010000022">
    <property type="protein sequence ID" value="KAG7457098.1"/>
    <property type="molecule type" value="Genomic_DNA"/>
</dbReference>
<dbReference type="GO" id="GO:0048245">
    <property type="term" value="P:eosinophil chemotaxis"/>
    <property type="evidence" value="ECO:0007669"/>
    <property type="project" value="TreeGrafter"/>
</dbReference>
<dbReference type="Proteomes" id="UP001046870">
    <property type="component" value="Chromosome 22"/>
</dbReference>
<keyword evidence="6" id="KW-1185">Reference proteome</keyword>
<accession>A0A9D3PCK9</accession>
<protein>
    <recommendedName>
        <fullName evidence="4">Chemokine interleukin-8-like domain-containing protein</fullName>
    </recommendedName>
</protein>
<evidence type="ECO:0000259" key="4">
    <source>
        <dbReference type="SMART" id="SM00199"/>
    </source>
</evidence>
<gene>
    <name evidence="5" type="ORF">MATL_G00242880</name>
</gene>
<evidence type="ECO:0000313" key="6">
    <source>
        <dbReference type="Proteomes" id="UP001046870"/>
    </source>
</evidence>
<dbReference type="GO" id="GO:0030335">
    <property type="term" value="P:positive regulation of cell migration"/>
    <property type="evidence" value="ECO:0007669"/>
    <property type="project" value="TreeGrafter"/>
</dbReference>
<dbReference type="PROSITE" id="PS51257">
    <property type="entry name" value="PROKAR_LIPOPROTEIN"/>
    <property type="match status" value="1"/>
</dbReference>
<dbReference type="AlphaFoldDB" id="A0A9D3PCK9"/>
<dbReference type="PANTHER" id="PTHR12015">
    <property type="entry name" value="SMALL INDUCIBLE CYTOKINE A"/>
    <property type="match status" value="1"/>
</dbReference>
<sequence length="150" mass="16046">MVVSLRASQVYKNAGLAGTVQTGTSSSLSCNGRPHSPCGTMKTSVALLSTALLAVALSSESLAKTKNGSGGCCVVHTKASQLRKLPVNLIQEYRIQEVTGSCNIPAVVFITRNNRQICANPKAKKVKQILKVLRGRKNKTQGPSQRRVRQ</sequence>
<dbReference type="GO" id="GO:0005615">
    <property type="term" value="C:extracellular space"/>
    <property type="evidence" value="ECO:0007669"/>
    <property type="project" value="UniProtKB-KW"/>
</dbReference>
<name>A0A9D3PCK9_MEGAT</name>
<dbReference type="Pfam" id="PF00048">
    <property type="entry name" value="IL8"/>
    <property type="match status" value="1"/>
</dbReference>
<dbReference type="GO" id="GO:0048020">
    <property type="term" value="F:CCR chemokine receptor binding"/>
    <property type="evidence" value="ECO:0007669"/>
    <property type="project" value="TreeGrafter"/>
</dbReference>
<comment type="caution">
    <text evidence="5">The sequence shown here is derived from an EMBL/GenBank/DDBJ whole genome shotgun (WGS) entry which is preliminary data.</text>
</comment>
<dbReference type="InterPro" id="IPR001811">
    <property type="entry name" value="Chemokine_IL8-like_dom"/>
</dbReference>
<dbReference type="Gene3D" id="2.40.50.40">
    <property type="match status" value="1"/>
</dbReference>
<evidence type="ECO:0000256" key="1">
    <source>
        <dbReference type="ARBA" id="ARBA00022500"/>
    </source>
</evidence>
<dbReference type="InterPro" id="IPR039809">
    <property type="entry name" value="Chemokine_b/g/d"/>
</dbReference>
<dbReference type="GO" id="GO:0061844">
    <property type="term" value="P:antimicrobial humoral immune response mediated by antimicrobial peptide"/>
    <property type="evidence" value="ECO:0007669"/>
    <property type="project" value="TreeGrafter"/>
</dbReference>
<dbReference type="GO" id="GO:0008009">
    <property type="term" value="F:chemokine activity"/>
    <property type="evidence" value="ECO:0007669"/>
    <property type="project" value="InterPro"/>
</dbReference>
<dbReference type="GO" id="GO:0070098">
    <property type="term" value="P:chemokine-mediated signaling pathway"/>
    <property type="evidence" value="ECO:0007669"/>
    <property type="project" value="TreeGrafter"/>
</dbReference>
<dbReference type="OrthoDB" id="9447832at2759"/>
<keyword evidence="1" id="KW-0145">Chemotaxis</keyword>